<dbReference type="InterPro" id="IPR023393">
    <property type="entry name" value="START-like_dom_sf"/>
</dbReference>
<dbReference type="InterPro" id="IPR019587">
    <property type="entry name" value="Polyketide_cyclase/dehydratase"/>
</dbReference>
<sequence length="164" mass="17914">MHTVSVSKTVGTSRDEVWPVLDDFGGVSKYNPNVKVSGIIDGPDTGEGATRECVFSDGGRIEERIIEYEPESSYIVDFIDVGEMPLKKNIVAVSVEEAGENETTVTMTASFTPKYGPVGWVMAKTMMKSKFRETLEEVLDGLESHVLSRPQMEDGDVSAEVASE</sequence>
<evidence type="ECO:0000313" key="2">
    <source>
        <dbReference type="Proteomes" id="UP001596460"/>
    </source>
</evidence>
<comment type="caution">
    <text evidence="1">The sequence shown here is derived from an EMBL/GenBank/DDBJ whole genome shotgun (WGS) entry which is preliminary data.</text>
</comment>
<dbReference type="CDD" id="cd07821">
    <property type="entry name" value="PYR_PYL_RCAR_like"/>
    <property type="match status" value="1"/>
</dbReference>
<name>A0ABD5XJ02_9EURY</name>
<evidence type="ECO:0000313" key="1">
    <source>
        <dbReference type="EMBL" id="MFC7131195.1"/>
    </source>
</evidence>
<dbReference type="Proteomes" id="UP001596460">
    <property type="component" value="Unassembled WGS sequence"/>
</dbReference>
<reference evidence="1 2" key="1">
    <citation type="journal article" date="2019" name="Int. J. Syst. Evol. Microbiol.">
        <title>The Global Catalogue of Microorganisms (GCM) 10K type strain sequencing project: providing services to taxonomists for standard genome sequencing and annotation.</title>
        <authorList>
            <consortium name="The Broad Institute Genomics Platform"/>
            <consortium name="The Broad Institute Genome Sequencing Center for Infectious Disease"/>
            <person name="Wu L."/>
            <person name="Ma J."/>
        </authorList>
    </citation>
    <scope>NUCLEOTIDE SEQUENCE [LARGE SCALE GENOMIC DNA]</scope>
    <source>
        <strain evidence="1 2">DSM 26526</strain>
    </source>
</reference>
<dbReference type="EMBL" id="JBHTAB010000013">
    <property type="protein sequence ID" value="MFC7131195.1"/>
    <property type="molecule type" value="Genomic_DNA"/>
</dbReference>
<dbReference type="AlphaFoldDB" id="A0ABD5XJ02"/>
<proteinExistence type="predicted"/>
<protein>
    <submittedName>
        <fullName evidence="1">SRPBCC family protein</fullName>
    </submittedName>
</protein>
<dbReference type="PANTHER" id="PTHR39332:SF7">
    <property type="entry name" value="SRPBCC FAMILY PROTEIN"/>
    <property type="match status" value="1"/>
</dbReference>
<accession>A0ABD5XJ02</accession>
<keyword evidence="2" id="KW-1185">Reference proteome</keyword>
<dbReference type="PANTHER" id="PTHR39332">
    <property type="entry name" value="BLL4707 PROTEIN"/>
    <property type="match status" value="1"/>
</dbReference>
<dbReference type="Gene3D" id="3.30.530.20">
    <property type="match status" value="1"/>
</dbReference>
<dbReference type="RefSeq" id="WP_390247132.1">
    <property type="nucleotide sequence ID" value="NZ_JBHTAB010000013.1"/>
</dbReference>
<dbReference type="SUPFAM" id="SSF55961">
    <property type="entry name" value="Bet v1-like"/>
    <property type="match status" value="1"/>
</dbReference>
<dbReference type="Pfam" id="PF10604">
    <property type="entry name" value="Polyketide_cyc2"/>
    <property type="match status" value="1"/>
</dbReference>
<organism evidence="1 2">
    <name type="scientific">Haloferax chudinovii</name>
    <dbReference type="NCBI Taxonomy" id="1109010"/>
    <lineage>
        <taxon>Archaea</taxon>
        <taxon>Methanobacteriati</taxon>
        <taxon>Methanobacteriota</taxon>
        <taxon>Stenosarchaea group</taxon>
        <taxon>Halobacteria</taxon>
        <taxon>Halobacteriales</taxon>
        <taxon>Haloferacaceae</taxon>
        <taxon>Haloferax</taxon>
    </lineage>
</organism>
<gene>
    <name evidence="1" type="ORF">ACFQI8_17645</name>
</gene>